<name>A0A5D4T0J2_9BACI</name>
<feature type="transmembrane region" description="Helical" evidence="1">
    <location>
        <begin position="6"/>
        <end position="23"/>
    </location>
</feature>
<dbReference type="RefSeq" id="WP_148988736.1">
    <property type="nucleotide sequence ID" value="NZ_VTEV01000005.1"/>
</dbReference>
<dbReference type="OrthoDB" id="1683460at2"/>
<evidence type="ECO:0000256" key="1">
    <source>
        <dbReference type="SAM" id="Phobius"/>
    </source>
</evidence>
<feature type="transmembrane region" description="Helical" evidence="1">
    <location>
        <begin position="124"/>
        <end position="144"/>
    </location>
</feature>
<keyword evidence="1" id="KW-1133">Transmembrane helix</keyword>
<dbReference type="AlphaFoldDB" id="A0A5D4T0J2"/>
<proteinExistence type="predicted"/>
<evidence type="ECO:0000313" key="2">
    <source>
        <dbReference type="EMBL" id="TYS67626.1"/>
    </source>
</evidence>
<reference evidence="2 3" key="1">
    <citation type="submission" date="2019-08" db="EMBL/GenBank/DDBJ databases">
        <title>Bacillus genomes from the desert of Cuatro Cienegas, Coahuila.</title>
        <authorList>
            <person name="Olmedo-Alvarez G."/>
        </authorList>
    </citation>
    <scope>NUCLEOTIDE SEQUENCE [LARGE SCALE GENOMIC DNA]</scope>
    <source>
        <strain evidence="2 3">CH28_1T</strain>
    </source>
</reference>
<protein>
    <submittedName>
        <fullName evidence="2">Uncharacterized protein</fullName>
    </submittedName>
</protein>
<accession>A0A5D4T0J2</accession>
<feature type="transmembrane region" description="Helical" evidence="1">
    <location>
        <begin position="30"/>
        <end position="48"/>
    </location>
</feature>
<dbReference type="NCBIfam" id="NF041644">
    <property type="entry name" value="CBO0543_fam"/>
    <property type="match status" value="1"/>
</dbReference>
<keyword evidence="1" id="KW-0472">Membrane</keyword>
<organism evidence="2 3">
    <name type="scientific">Sutcliffiella horikoshii</name>
    <dbReference type="NCBI Taxonomy" id="79883"/>
    <lineage>
        <taxon>Bacteria</taxon>
        <taxon>Bacillati</taxon>
        <taxon>Bacillota</taxon>
        <taxon>Bacilli</taxon>
        <taxon>Bacillales</taxon>
        <taxon>Bacillaceae</taxon>
        <taxon>Sutcliffiella</taxon>
    </lineage>
</organism>
<evidence type="ECO:0000313" key="3">
    <source>
        <dbReference type="Proteomes" id="UP000322524"/>
    </source>
</evidence>
<dbReference type="EMBL" id="VTEV01000005">
    <property type="protein sequence ID" value="TYS67626.1"/>
    <property type="molecule type" value="Genomic_DNA"/>
</dbReference>
<dbReference type="InterPro" id="IPR048147">
    <property type="entry name" value="CBO0543-like"/>
</dbReference>
<sequence length="160" mass="18904">MERRLLSLINILCMVSLPFLFKGSKMRENLLVFFLKGVISILLDSYVVGTKRIAYPVRPFSKIFSTNIIYDLLFFPILSVIWVRISYHDKWKTILLKSMIFSVPMSLCQWVLEKNSRLFEWKKWSAFHTFGSINFTLFLVRGIIGFLKRIEAMKHENITN</sequence>
<dbReference type="Proteomes" id="UP000322524">
    <property type="component" value="Unassembled WGS sequence"/>
</dbReference>
<feature type="transmembrane region" description="Helical" evidence="1">
    <location>
        <begin position="68"/>
        <end position="87"/>
    </location>
</feature>
<gene>
    <name evidence="2" type="ORF">FZC76_13705</name>
</gene>
<comment type="caution">
    <text evidence="2">The sequence shown here is derived from an EMBL/GenBank/DDBJ whole genome shotgun (WGS) entry which is preliminary data.</text>
</comment>
<keyword evidence="1" id="KW-0812">Transmembrane</keyword>